<accession>A0ABX0U1C6</accession>
<dbReference type="InterPro" id="IPR029068">
    <property type="entry name" value="Glyas_Bleomycin-R_OHBP_Dase"/>
</dbReference>
<gene>
    <name evidence="2" type="ORF">FHT01_001036</name>
</gene>
<protein>
    <submittedName>
        <fullName evidence="2">Catechol 2,3-dioxygenase-like lactoylglutathione lyase family enzyme</fullName>
    </submittedName>
</protein>
<dbReference type="Pfam" id="PF00903">
    <property type="entry name" value="Glyoxalase"/>
    <property type="match status" value="1"/>
</dbReference>
<proteinExistence type="predicted"/>
<dbReference type="SUPFAM" id="SSF54593">
    <property type="entry name" value="Glyoxalase/Bleomycin resistance protein/Dihydroxybiphenyl dioxygenase"/>
    <property type="match status" value="1"/>
</dbReference>
<evidence type="ECO:0000313" key="2">
    <source>
        <dbReference type="EMBL" id="NIJ23494.1"/>
    </source>
</evidence>
<dbReference type="RefSeq" id="WP_140230907.1">
    <property type="nucleotide sequence ID" value="NZ_BAAAEV010000001.1"/>
</dbReference>
<organism evidence="2 3">
    <name type="scientific">Sphingomonas japonica</name>
    <dbReference type="NCBI Taxonomy" id="511662"/>
    <lineage>
        <taxon>Bacteria</taxon>
        <taxon>Pseudomonadati</taxon>
        <taxon>Pseudomonadota</taxon>
        <taxon>Alphaproteobacteria</taxon>
        <taxon>Sphingomonadales</taxon>
        <taxon>Sphingomonadaceae</taxon>
        <taxon>Sphingomonas</taxon>
    </lineage>
</organism>
<reference evidence="2 3" key="1">
    <citation type="submission" date="2020-03" db="EMBL/GenBank/DDBJ databases">
        <title>Genomic Encyclopedia of Type Strains, Phase IV (KMG-IV): sequencing the most valuable type-strain genomes for metagenomic binning, comparative biology and taxonomic classification.</title>
        <authorList>
            <person name="Goeker M."/>
        </authorList>
    </citation>
    <scope>NUCLEOTIDE SEQUENCE [LARGE SCALE GENOMIC DNA]</scope>
    <source>
        <strain evidence="2 3">DSM 22753</strain>
    </source>
</reference>
<dbReference type="PROSITE" id="PS51819">
    <property type="entry name" value="VOC"/>
    <property type="match status" value="1"/>
</dbReference>
<dbReference type="Gene3D" id="3.10.180.10">
    <property type="entry name" value="2,3-Dihydroxybiphenyl 1,2-Dioxygenase, domain 1"/>
    <property type="match status" value="1"/>
</dbReference>
<dbReference type="Proteomes" id="UP000788153">
    <property type="component" value="Unassembled WGS sequence"/>
</dbReference>
<dbReference type="EMBL" id="JAASQP010000001">
    <property type="protein sequence ID" value="NIJ23494.1"/>
    <property type="molecule type" value="Genomic_DNA"/>
</dbReference>
<sequence length="116" mass="13046">MDHRAVAIIPSSDLDASEAFYRRLGLEVASDYGHYRILQDDRGWHLHLTYAPGWPKHIEDNPFGLYLYVEDVDAIADAVRELIIEEGAPHAKPWGTYEFSVSDPSGLLVRVGRAVP</sequence>
<dbReference type="InterPro" id="IPR037523">
    <property type="entry name" value="VOC_core"/>
</dbReference>
<evidence type="ECO:0000259" key="1">
    <source>
        <dbReference type="PROSITE" id="PS51819"/>
    </source>
</evidence>
<dbReference type="InterPro" id="IPR004360">
    <property type="entry name" value="Glyas_Fos-R_dOase_dom"/>
</dbReference>
<comment type="caution">
    <text evidence="2">The sequence shown here is derived from an EMBL/GenBank/DDBJ whole genome shotgun (WGS) entry which is preliminary data.</text>
</comment>
<name>A0ABX0U1C6_9SPHN</name>
<evidence type="ECO:0000313" key="3">
    <source>
        <dbReference type="Proteomes" id="UP000788153"/>
    </source>
</evidence>
<keyword evidence="3" id="KW-1185">Reference proteome</keyword>
<feature type="domain" description="VOC" evidence="1">
    <location>
        <begin position="1"/>
        <end position="114"/>
    </location>
</feature>